<dbReference type="Pfam" id="PF01451">
    <property type="entry name" value="LMWPc"/>
    <property type="match status" value="1"/>
</dbReference>
<dbReference type="Gene3D" id="3.40.50.2300">
    <property type="match status" value="1"/>
</dbReference>
<evidence type="ECO:0000256" key="1">
    <source>
        <dbReference type="ARBA" id="ARBA00022849"/>
    </source>
</evidence>
<dbReference type="CDD" id="cd00090">
    <property type="entry name" value="HTH_ARSR"/>
    <property type="match status" value="1"/>
</dbReference>
<dbReference type="InterPro" id="IPR036196">
    <property type="entry name" value="Ptyr_pPase_sf"/>
</dbReference>
<reference evidence="3" key="1">
    <citation type="submission" date="2021-01" db="EMBL/GenBank/DDBJ databases">
        <title>Whole genome shotgun sequence of Acrocarpospora phusangensis NBRC 108782.</title>
        <authorList>
            <person name="Komaki H."/>
            <person name="Tamura T."/>
        </authorList>
    </citation>
    <scope>NUCLEOTIDE SEQUENCE</scope>
    <source>
        <strain evidence="3">NBRC 108782</strain>
    </source>
</reference>
<dbReference type="InterPro" id="IPR001845">
    <property type="entry name" value="HTH_ArsR_DNA-bd_dom"/>
</dbReference>
<dbReference type="GO" id="GO:0046685">
    <property type="term" value="P:response to arsenic-containing substance"/>
    <property type="evidence" value="ECO:0007669"/>
    <property type="project" value="UniProtKB-KW"/>
</dbReference>
<dbReference type="SUPFAM" id="SSF52788">
    <property type="entry name" value="Phosphotyrosine protein phosphatases I"/>
    <property type="match status" value="1"/>
</dbReference>
<dbReference type="EMBL" id="BOOA01000027">
    <property type="protein sequence ID" value="GIH25326.1"/>
    <property type="molecule type" value="Genomic_DNA"/>
</dbReference>
<dbReference type="PROSITE" id="PS50987">
    <property type="entry name" value="HTH_ARSR_2"/>
    <property type="match status" value="1"/>
</dbReference>
<evidence type="ECO:0000259" key="2">
    <source>
        <dbReference type="PROSITE" id="PS50987"/>
    </source>
</evidence>
<dbReference type="InterPro" id="IPR011991">
    <property type="entry name" value="ArsR-like_HTH"/>
</dbReference>
<dbReference type="SMART" id="SM00418">
    <property type="entry name" value="HTH_ARSR"/>
    <property type="match status" value="1"/>
</dbReference>
<name>A0A919QC70_9ACTN</name>
<dbReference type="InterPro" id="IPR036390">
    <property type="entry name" value="WH_DNA-bd_sf"/>
</dbReference>
<keyword evidence="1" id="KW-0059">Arsenical resistance</keyword>
<accession>A0A919QC70</accession>
<dbReference type="PANTHER" id="PTHR43428:SF1">
    <property type="entry name" value="ARSENATE REDUCTASE"/>
    <property type="match status" value="1"/>
</dbReference>
<comment type="caution">
    <text evidence="3">The sequence shown here is derived from an EMBL/GenBank/DDBJ whole genome shotgun (WGS) entry which is preliminary data.</text>
</comment>
<dbReference type="RefSeq" id="WP_204042056.1">
    <property type="nucleotide sequence ID" value="NZ_BOOA01000027.1"/>
</dbReference>
<gene>
    <name evidence="3" type="ORF">Aph01nite_36360</name>
</gene>
<dbReference type="Gene3D" id="1.10.10.10">
    <property type="entry name" value="Winged helix-like DNA-binding domain superfamily/Winged helix DNA-binding domain"/>
    <property type="match status" value="1"/>
</dbReference>
<dbReference type="AlphaFoldDB" id="A0A919QC70"/>
<evidence type="ECO:0000313" key="4">
    <source>
        <dbReference type="Proteomes" id="UP000640052"/>
    </source>
</evidence>
<dbReference type="SMART" id="SM00226">
    <property type="entry name" value="LMWPc"/>
    <property type="match status" value="1"/>
</dbReference>
<dbReference type="GO" id="GO:0003700">
    <property type="term" value="F:DNA-binding transcription factor activity"/>
    <property type="evidence" value="ECO:0007669"/>
    <property type="project" value="InterPro"/>
</dbReference>
<evidence type="ECO:0000313" key="3">
    <source>
        <dbReference type="EMBL" id="GIH25326.1"/>
    </source>
</evidence>
<dbReference type="SUPFAM" id="SSF46785">
    <property type="entry name" value="Winged helix' DNA-binding domain"/>
    <property type="match status" value="1"/>
</dbReference>
<dbReference type="PANTHER" id="PTHR43428">
    <property type="entry name" value="ARSENATE REDUCTASE"/>
    <property type="match status" value="1"/>
</dbReference>
<sequence length="240" mass="25795">MNADWADAVAGRAQVHAALGDPARLTIVDRLALGDASPGELGGQLGLPTNLFAHHVKILHEAGVVERRRSEGDRRRTYLRLVTGALEALMPVQARQAPRVVFVCTHNSARSQLAAALWQRRSAVPAASAGTVPAQRVNPGAQAVARRHGLDLDQARTAHLDQVAQPEDLIVAVCDSAHERLGGRERLHWSIPDPVRLGTDAAFEHAFTDIAGRIDRLAPAVLPIDPPIDLPVPAVRLPQE</sequence>
<feature type="domain" description="HTH arsR-type" evidence="2">
    <location>
        <begin position="1"/>
        <end position="98"/>
    </location>
</feature>
<organism evidence="3 4">
    <name type="scientific">Acrocarpospora phusangensis</name>
    <dbReference type="NCBI Taxonomy" id="1070424"/>
    <lineage>
        <taxon>Bacteria</taxon>
        <taxon>Bacillati</taxon>
        <taxon>Actinomycetota</taxon>
        <taxon>Actinomycetes</taxon>
        <taxon>Streptosporangiales</taxon>
        <taxon>Streptosporangiaceae</taxon>
        <taxon>Acrocarpospora</taxon>
    </lineage>
</organism>
<keyword evidence="4" id="KW-1185">Reference proteome</keyword>
<dbReference type="Proteomes" id="UP000640052">
    <property type="component" value="Unassembled WGS sequence"/>
</dbReference>
<dbReference type="InterPro" id="IPR023485">
    <property type="entry name" value="Ptyr_pPase"/>
</dbReference>
<dbReference type="InterPro" id="IPR036388">
    <property type="entry name" value="WH-like_DNA-bd_sf"/>
</dbReference>
<protein>
    <submittedName>
        <fullName evidence="3">Regulatory protein, ArsR family</fullName>
    </submittedName>
</protein>
<proteinExistence type="predicted"/>